<accession>A0A0M3HR61</accession>
<feature type="region of interest" description="Disordered" evidence="1">
    <location>
        <begin position="1"/>
        <end position="55"/>
    </location>
</feature>
<feature type="compositionally biased region" description="Polar residues" evidence="1">
    <location>
        <begin position="43"/>
        <end position="54"/>
    </location>
</feature>
<evidence type="ECO:0000313" key="2">
    <source>
        <dbReference type="Proteomes" id="UP000036681"/>
    </source>
</evidence>
<keyword evidence="2" id="KW-1185">Reference proteome</keyword>
<evidence type="ECO:0000313" key="3">
    <source>
        <dbReference type="WBParaSite" id="ALUE_0000473001-mRNA-1"/>
    </source>
</evidence>
<dbReference type="AlphaFoldDB" id="A0A0M3HR61"/>
<reference evidence="3" key="1">
    <citation type="submission" date="2017-02" db="UniProtKB">
        <authorList>
            <consortium name="WormBaseParasite"/>
        </authorList>
    </citation>
    <scope>IDENTIFICATION</scope>
</reference>
<feature type="compositionally biased region" description="Polar residues" evidence="1">
    <location>
        <begin position="17"/>
        <end position="28"/>
    </location>
</feature>
<protein>
    <submittedName>
        <fullName evidence="3">Uncharacterized protein</fullName>
    </submittedName>
</protein>
<organism evidence="2 3">
    <name type="scientific">Ascaris lumbricoides</name>
    <name type="common">Giant roundworm</name>
    <dbReference type="NCBI Taxonomy" id="6252"/>
    <lineage>
        <taxon>Eukaryota</taxon>
        <taxon>Metazoa</taxon>
        <taxon>Ecdysozoa</taxon>
        <taxon>Nematoda</taxon>
        <taxon>Chromadorea</taxon>
        <taxon>Rhabditida</taxon>
        <taxon>Spirurina</taxon>
        <taxon>Ascaridomorpha</taxon>
        <taxon>Ascaridoidea</taxon>
        <taxon>Ascarididae</taxon>
        <taxon>Ascaris</taxon>
    </lineage>
</organism>
<sequence>MRLTAGSCRRGKAWPTSRVQRAQSQSDGSMMRNGWHKRAYPENNESPTVRSPSCGQLRRETLCRGHLRHDILCHWH</sequence>
<name>A0A0M3HR61_ASCLU</name>
<dbReference type="WBParaSite" id="ALUE_0000473001-mRNA-1">
    <property type="protein sequence ID" value="ALUE_0000473001-mRNA-1"/>
    <property type="gene ID" value="ALUE_0000473001"/>
</dbReference>
<proteinExistence type="predicted"/>
<evidence type="ECO:0000256" key="1">
    <source>
        <dbReference type="SAM" id="MobiDB-lite"/>
    </source>
</evidence>
<dbReference type="Proteomes" id="UP000036681">
    <property type="component" value="Unplaced"/>
</dbReference>